<dbReference type="RefSeq" id="WP_147027164.1">
    <property type="nucleotide sequence ID" value="NZ_BJZU01000073.1"/>
</dbReference>
<organism evidence="1 3">
    <name type="scientific">Methylobacterium oxalidis</name>
    <dbReference type="NCBI Taxonomy" id="944322"/>
    <lineage>
        <taxon>Bacteria</taxon>
        <taxon>Pseudomonadati</taxon>
        <taxon>Pseudomonadota</taxon>
        <taxon>Alphaproteobacteria</taxon>
        <taxon>Hyphomicrobiales</taxon>
        <taxon>Methylobacteriaceae</taxon>
        <taxon>Methylobacterium</taxon>
    </lineage>
</organism>
<evidence type="ECO:0000313" key="4">
    <source>
        <dbReference type="Proteomes" id="UP001156856"/>
    </source>
</evidence>
<dbReference type="OrthoDB" id="8255844at2"/>
<dbReference type="EMBL" id="BSPK01000072">
    <property type="protein sequence ID" value="GLS65406.1"/>
    <property type="molecule type" value="Genomic_DNA"/>
</dbReference>
<dbReference type="Proteomes" id="UP000321960">
    <property type="component" value="Unassembled WGS sequence"/>
</dbReference>
<dbReference type="AlphaFoldDB" id="A0A512J6K6"/>
<reference evidence="1 3" key="3">
    <citation type="submission" date="2019-07" db="EMBL/GenBank/DDBJ databases">
        <title>Whole genome shotgun sequence of Methylobacterium oxalidis NBRC 107715.</title>
        <authorList>
            <person name="Hosoyama A."/>
            <person name="Uohara A."/>
            <person name="Ohji S."/>
            <person name="Ichikawa N."/>
        </authorList>
    </citation>
    <scope>NUCLEOTIDE SEQUENCE [LARGE SCALE GENOMIC DNA]</scope>
    <source>
        <strain evidence="1 3">NBRC 107715</strain>
    </source>
</reference>
<evidence type="ECO:0000313" key="3">
    <source>
        <dbReference type="Proteomes" id="UP000321960"/>
    </source>
</evidence>
<name>A0A512J6K6_9HYPH</name>
<accession>A0A512J6K6</accession>
<reference evidence="4" key="2">
    <citation type="journal article" date="2019" name="Int. J. Syst. Evol. Microbiol.">
        <title>The Global Catalogue of Microorganisms (GCM) 10K type strain sequencing project: providing services to taxonomists for standard genome sequencing and annotation.</title>
        <authorList>
            <consortium name="The Broad Institute Genomics Platform"/>
            <consortium name="The Broad Institute Genome Sequencing Center for Infectious Disease"/>
            <person name="Wu L."/>
            <person name="Ma J."/>
        </authorList>
    </citation>
    <scope>NUCLEOTIDE SEQUENCE [LARGE SCALE GENOMIC DNA]</scope>
    <source>
        <strain evidence="4">NBRC 107715</strain>
    </source>
</reference>
<dbReference type="Proteomes" id="UP001156856">
    <property type="component" value="Unassembled WGS sequence"/>
</dbReference>
<evidence type="ECO:0000313" key="2">
    <source>
        <dbReference type="EMBL" id="GLS65406.1"/>
    </source>
</evidence>
<keyword evidence="4" id="KW-1185">Reference proteome</keyword>
<reference evidence="2" key="4">
    <citation type="submission" date="2023-01" db="EMBL/GenBank/DDBJ databases">
        <title>Draft genome sequence of Methylobacterium oxalidis strain NBRC 107715.</title>
        <authorList>
            <person name="Sun Q."/>
            <person name="Mori K."/>
        </authorList>
    </citation>
    <scope>NUCLEOTIDE SEQUENCE</scope>
    <source>
        <strain evidence="2">NBRC 107715</strain>
    </source>
</reference>
<proteinExistence type="predicted"/>
<reference evidence="2" key="1">
    <citation type="journal article" date="2014" name="Int. J. Syst. Evol. Microbiol.">
        <title>Complete genome of a new Firmicutes species belonging to the dominant human colonic microbiota ('Ruminococcus bicirculans') reveals two chromosomes and a selective capacity to utilize plant glucans.</title>
        <authorList>
            <consortium name="NISC Comparative Sequencing Program"/>
            <person name="Wegmann U."/>
            <person name="Louis P."/>
            <person name="Goesmann A."/>
            <person name="Henrissat B."/>
            <person name="Duncan S.H."/>
            <person name="Flint H.J."/>
        </authorList>
    </citation>
    <scope>NUCLEOTIDE SEQUENCE</scope>
    <source>
        <strain evidence="2">NBRC 107715</strain>
    </source>
</reference>
<protein>
    <submittedName>
        <fullName evidence="1">Uncharacterized protein</fullName>
    </submittedName>
</protein>
<gene>
    <name evidence="2" type="ORF">GCM10007888_37880</name>
    <name evidence="1" type="ORF">MOX02_36520</name>
</gene>
<dbReference type="EMBL" id="BJZU01000073">
    <property type="protein sequence ID" value="GEP05614.1"/>
    <property type="molecule type" value="Genomic_DNA"/>
</dbReference>
<evidence type="ECO:0000313" key="1">
    <source>
        <dbReference type="EMBL" id="GEP05614.1"/>
    </source>
</evidence>
<comment type="caution">
    <text evidence="1">The sequence shown here is derived from an EMBL/GenBank/DDBJ whole genome shotgun (WGS) entry which is preliminary data.</text>
</comment>
<sequence>MQDLFVTHRSEDDTPEPTYRAVVVDAQNAVVSVDTLQATQLEEAATLAREMAATSTVYLWDGPRFIQRFQPEDR</sequence>